<evidence type="ECO:0000256" key="1">
    <source>
        <dbReference type="ARBA" id="ARBA00004123"/>
    </source>
</evidence>
<comment type="caution">
    <text evidence="19">The sequence shown here is derived from an EMBL/GenBank/DDBJ whole genome shotgun (WGS) entry which is preliminary data.</text>
</comment>
<evidence type="ECO:0000256" key="10">
    <source>
        <dbReference type="ARBA" id="ARBA00023242"/>
    </source>
</evidence>
<organism evidence="19 20">
    <name type="scientific">Bagarius yarrelli</name>
    <name type="common">Goonch</name>
    <name type="synonym">Bagrus yarrelli</name>
    <dbReference type="NCBI Taxonomy" id="175774"/>
    <lineage>
        <taxon>Eukaryota</taxon>
        <taxon>Metazoa</taxon>
        <taxon>Chordata</taxon>
        <taxon>Craniata</taxon>
        <taxon>Vertebrata</taxon>
        <taxon>Euteleostomi</taxon>
        <taxon>Actinopterygii</taxon>
        <taxon>Neopterygii</taxon>
        <taxon>Teleostei</taxon>
        <taxon>Ostariophysi</taxon>
        <taxon>Siluriformes</taxon>
        <taxon>Sisoridae</taxon>
        <taxon>Sisorinae</taxon>
        <taxon>Bagarius</taxon>
    </lineage>
</organism>
<evidence type="ECO:0000256" key="17">
    <source>
        <dbReference type="SAM" id="MobiDB-lite"/>
    </source>
</evidence>
<dbReference type="EMBL" id="VCAZ01000136">
    <property type="protein sequence ID" value="TSW89629.1"/>
    <property type="molecule type" value="Genomic_DNA"/>
</dbReference>
<name>A0A556V6U8_BAGYA</name>
<protein>
    <recommendedName>
        <fullName evidence="15">Steroid receptor RNA activator 1</fullName>
    </recommendedName>
    <alternativeName>
        <fullName evidence="16">Steroid receptor RNA activator protein</fullName>
    </alternativeName>
</protein>
<evidence type="ECO:0000256" key="12">
    <source>
        <dbReference type="ARBA" id="ARBA00059202"/>
    </source>
</evidence>
<evidence type="ECO:0000256" key="9">
    <source>
        <dbReference type="ARBA" id="ARBA00023170"/>
    </source>
</evidence>
<keyword evidence="4" id="KW-0597">Phosphoprotein</keyword>
<comment type="subunit">
    <text evidence="14">SRA1 RNA exists in a ribonucleoprotein complex containing NCOA1. The RNA also forms a complex with PUS1 and RARG in the nucleus. Interacts with AR.</text>
</comment>
<gene>
    <name evidence="19" type="ORF">Baya_13596</name>
</gene>
<dbReference type="Gene3D" id="1.20.940.10">
    <property type="entry name" value="Functional domain of the splicing factor Prp18"/>
    <property type="match status" value="1"/>
</dbReference>
<comment type="similarity">
    <text evidence="13">Belongs to the SRA1 family.</text>
</comment>
<evidence type="ECO:0000256" key="13">
    <source>
        <dbReference type="ARBA" id="ARBA00061450"/>
    </source>
</evidence>
<feature type="compositionally biased region" description="Low complexity" evidence="17">
    <location>
        <begin position="83"/>
        <end position="100"/>
    </location>
</feature>
<evidence type="ECO:0000256" key="3">
    <source>
        <dbReference type="ARBA" id="ARBA00022490"/>
    </source>
</evidence>
<comment type="function">
    <text evidence="12">Functional RNA which acts as a transcriptional coactivator that selectively enhances steroid receptor-mediated transactivation ligand-independently through a mechanism involving the modulating N-terminal domain (AF-1) of steroid receptors. Also mediates transcriptional coactivation of steroid receptors ligand-dependently through the steroid-binding domain (AF-2). Enhances cellular proliferation and differentiation and promotes apoptosis in vivo. May play a role in tumorigenesis.</text>
</comment>
<dbReference type="Proteomes" id="UP000319801">
    <property type="component" value="Unassembled WGS sequence"/>
</dbReference>
<evidence type="ECO:0000256" key="2">
    <source>
        <dbReference type="ARBA" id="ARBA00004496"/>
    </source>
</evidence>
<dbReference type="Pfam" id="PF07304">
    <property type="entry name" value="SRA1"/>
    <property type="match status" value="1"/>
</dbReference>
<dbReference type="PANTHER" id="PTHR18834">
    <property type="entry name" value="STEROID RECEPTOR RNA ACTIVATOR 1"/>
    <property type="match status" value="1"/>
</dbReference>
<evidence type="ECO:0000256" key="7">
    <source>
        <dbReference type="ARBA" id="ARBA00023159"/>
    </source>
</evidence>
<keyword evidence="3" id="KW-0963">Cytoplasm</keyword>
<feature type="region of interest" description="Disordered" evidence="17">
    <location>
        <begin position="1"/>
        <end position="109"/>
    </location>
</feature>
<keyword evidence="20" id="KW-1185">Reference proteome</keyword>
<keyword evidence="10" id="KW-0539">Nucleus</keyword>
<feature type="compositionally biased region" description="Polar residues" evidence="17">
    <location>
        <begin position="22"/>
        <end position="32"/>
    </location>
</feature>
<evidence type="ECO:0000256" key="6">
    <source>
        <dbReference type="ARBA" id="ARBA00023015"/>
    </source>
</evidence>
<proteinExistence type="inferred from homology"/>
<keyword evidence="5" id="KW-0053">Apoptosis</keyword>
<dbReference type="GO" id="GO:0006357">
    <property type="term" value="P:regulation of transcription by RNA polymerase II"/>
    <property type="evidence" value="ECO:0007669"/>
    <property type="project" value="InterPro"/>
</dbReference>
<dbReference type="GO" id="GO:0003713">
    <property type="term" value="F:transcription coactivator activity"/>
    <property type="evidence" value="ECO:0007669"/>
    <property type="project" value="InterPro"/>
</dbReference>
<dbReference type="GO" id="GO:1990904">
    <property type="term" value="C:ribonucleoprotein complex"/>
    <property type="evidence" value="ECO:0007669"/>
    <property type="project" value="UniProtKB-KW"/>
</dbReference>
<dbReference type="InterPro" id="IPR040243">
    <property type="entry name" value="Steroid_recept_RNA_1"/>
</dbReference>
<keyword evidence="7" id="KW-0010">Activator</keyword>
<evidence type="ECO:0000256" key="14">
    <source>
        <dbReference type="ARBA" id="ARBA00063541"/>
    </source>
</evidence>
<dbReference type="GO" id="GO:0006915">
    <property type="term" value="P:apoptotic process"/>
    <property type="evidence" value="ECO:0007669"/>
    <property type="project" value="UniProtKB-KW"/>
</dbReference>
<keyword evidence="9 19" id="KW-0675">Receptor</keyword>
<dbReference type="OrthoDB" id="5982138at2759"/>
<evidence type="ECO:0000256" key="16">
    <source>
        <dbReference type="ARBA" id="ARBA00081120"/>
    </source>
</evidence>
<dbReference type="FunFam" id="1.20.940.10:FF:000006">
    <property type="entry name" value="steroid receptor RNA activator 1"/>
    <property type="match status" value="1"/>
</dbReference>
<keyword evidence="6" id="KW-0805">Transcription regulation</keyword>
<dbReference type="GO" id="GO:0005634">
    <property type="term" value="C:nucleus"/>
    <property type="evidence" value="ECO:0007669"/>
    <property type="project" value="UniProtKB-SubCell"/>
</dbReference>
<reference evidence="19 20" key="1">
    <citation type="journal article" date="2019" name="Genome Biol. Evol.">
        <title>Whole-Genome Sequencing of the Giant Devil Catfish, Bagarius yarrelli.</title>
        <authorList>
            <person name="Jiang W."/>
            <person name="Lv Y."/>
            <person name="Cheng L."/>
            <person name="Yang K."/>
            <person name="Chao B."/>
            <person name="Wang X."/>
            <person name="Li Y."/>
            <person name="Pan X."/>
            <person name="You X."/>
            <person name="Zhang Y."/>
            <person name="Yang J."/>
            <person name="Li J."/>
            <person name="Zhang X."/>
            <person name="Liu S."/>
            <person name="Sun C."/>
            <person name="Yang J."/>
            <person name="Shi Q."/>
        </authorList>
    </citation>
    <scope>NUCLEOTIDE SEQUENCE [LARGE SCALE GENOMIC DNA]</scope>
    <source>
        <strain evidence="19">JWS20170419001</strain>
        <tissue evidence="19">Muscle</tissue>
    </source>
</reference>
<dbReference type="GO" id="GO:0005737">
    <property type="term" value="C:cytoplasm"/>
    <property type="evidence" value="ECO:0007669"/>
    <property type="project" value="UniProtKB-SubCell"/>
</dbReference>
<evidence type="ECO:0000259" key="18">
    <source>
        <dbReference type="Pfam" id="PF07304"/>
    </source>
</evidence>
<feature type="compositionally biased region" description="Low complexity" evidence="17">
    <location>
        <begin position="50"/>
        <end position="67"/>
    </location>
</feature>
<feature type="compositionally biased region" description="Pro residues" evidence="17">
    <location>
        <begin position="68"/>
        <end position="82"/>
    </location>
</feature>
<feature type="domain" description="SRA1/Sec31" evidence="18">
    <location>
        <begin position="71"/>
        <end position="215"/>
    </location>
</feature>
<evidence type="ECO:0000256" key="8">
    <source>
        <dbReference type="ARBA" id="ARBA00023163"/>
    </source>
</evidence>
<dbReference type="PANTHER" id="PTHR18834:SF2">
    <property type="entry name" value="STEROID RECEPTOR RNA ACTIVATOR 1"/>
    <property type="match status" value="1"/>
</dbReference>
<keyword evidence="8" id="KW-0804">Transcription</keyword>
<keyword evidence="11" id="KW-0687">Ribonucleoprotein</keyword>
<evidence type="ECO:0000256" key="15">
    <source>
        <dbReference type="ARBA" id="ARBA00073527"/>
    </source>
</evidence>
<dbReference type="InterPro" id="IPR009917">
    <property type="entry name" value="SRA1/Sec31"/>
</dbReference>
<accession>A0A556V6U8</accession>
<evidence type="ECO:0000256" key="11">
    <source>
        <dbReference type="ARBA" id="ARBA00023274"/>
    </source>
</evidence>
<comment type="subcellular location">
    <subcellularLocation>
        <location evidence="2">Cytoplasm</location>
    </subcellularLocation>
    <subcellularLocation>
        <location evidence="1">Nucleus</location>
    </subcellularLocation>
</comment>
<evidence type="ECO:0000313" key="19">
    <source>
        <dbReference type="EMBL" id="TSW89629.1"/>
    </source>
</evidence>
<evidence type="ECO:0000313" key="20">
    <source>
        <dbReference type="Proteomes" id="UP000319801"/>
    </source>
</evidence>
<sequence>MSDFYIKPGNQERGWNDPPQFSYGSQTNSGGQKRNLLNKRVPPPQLSAQTPSTGGHPSPTTPSTAPDTPVPPPVAGFTPPPKSHTSSGTSTHQSTSNNQPDATGPLENEPNLVNVLAPLLWALAACRRSIKKQVCDDVERRLKIFEEMWQSGKLSLPVKCRMSGLSQELSNKNWDKADGIHRALIVDYVNEVNQWMVGVKRLIAETRSLNPELLLTAALPETSADSMHTTSADCNFLSGYSATPAECNSFSGYSATPAECNSFSGYSATPAECNSFSGYSATPAECNSFSGYSATPAECNSLSGYSATPAECNSLSVSVQCTSFPFTVPLQQSVTPFSGYSVTPHSSRVCNSFSGYTVPLQQSVTPSLLLQCHSSIVPLHQSVTPSPVTVPLHQSVTPFSGSATPAECTPSPVTVPLQQSVTPSPVTVPLQQSVTPSPVTVPLQQSVTPSPVTVPLQQSVTPSPVTVPLHQSVTPSPVTVPLHQSVTPLLLQYPLISNSFLPYHSSSVTPSPVSTTPECKLPFSVTVPTPAEWKLLLLLQYFIRV</sequence>
<evidence type="ECO:0000256" key="5">
    <source>
        <dbReference type="ARBA" id="ARBA00022703"/>
    </source>
</evidence>
<dbReference type="AlphaFoldDB" id="A0A556V6U8"/>
<evidence type="ECO:0000256" key="4">
    <source>
        <dbReference type="ARBA" id="ARBA00022553"/>
    </source>
</evidence>